<dbReference type="EMBL" id="JAPFFM010000002">
    <property type="protein sequence ID" value="KAJ6771183.1"/>
    <property type="molecule type" value="Genomic_DNA"/>
</dbReference>
<dbReference type="Proteomes" id="UP001151752">
    <property type="component" value="Chromosome 10"/>
</dbReference>
<sequence>MLSDLPRWFFPVQVTPCAEPSTNQKHRLRISERLRK</sequence>
<dbReference type="AlphaFoldDB" id="A0A9Q0WQ44"/>
<keyword evidence="2" id="KW-1185">Reference proteome</keyword>
<dbReference type="EMBL" id="JAPFFM010000002">
    <property type="protein sequence ID" value="KAJ6771185.1"/>
    <property type="molecule type" value="Genomic_DNA"/>
</dbReference>
<protein>
    <submittedName>
        <fullName evidence="1">Uncharacterized protein</fullName>
    </submittedName>
</protein>
<proteinExistence type="predicted"/>
<evidence type="ECO:0000313" key="2">
    <source>
        <dbReference type="Proteomes" id="UP001151752"/>
    </source>
</evidence>
<gene>
    <name evidence="1" type="ORF">OIU74_017587</name>
</gene>
<accession>A0A9Q0WQ44</accession>
<dbReference type="EMBL" id="JAPFFM010000002">
    <property type="protein sequence ID" value="KAJ6771186.1"/>
    <property type="molecule type" value="Genomic_DNA"/>
</dbReference>
<dbReference type="EMBL" id="JAPFFM010000002">
    <property type="protein sequence ID" value="KAJ6771184.1"/>
    <property type="molecule type" value="Genomic_DNA"/>
</dbReference>
<reference evidence="1" key="2">
    <citation type="journal article" date="2023" name="Int. J. Mol. Sci.">
        <title>De Novo Assembly and Annotation of 11 Diverse Shrub Willow (Salix) Genomes Reveals Novel Gene Organization in Sex-Linked Regions.</title>
        <authorList>
            <person name="Hyden B."/>
            <person name="Feng K."/>
            <person name="Yates T.B."/>
            <person name="Jawdy S."/>
            <person name="Cereghino C."/>
            <person name="Smart L.B."/>
            <person name="Muchero W."/>
        </authorList>
    </citation>
    <scope>NUCLEOTIDE SEQUENCE</scope>
    <source>
        <tissue evidence="1">Shoot tip</tissue>
    </source>
</reference>
<comment type="caution">
    <text evidence="1">The sequence shown here is derived from an EMBL/GenBank/DDBJ whole genome shotgun (WGS) entry which is preliminary data.</text>
</comment>
<reference evidence="1" key="1">
    <citation type="submission" date="2022-11" db="EMBL/GenBank/DDBJ databases">
        <authorList>
            <person name="Hyden B.L."/>
            <person name="Feng K."/>
            <person name="Yates T."/>
            <person name="Jawdy S."/>
            <person name="Smart L.B."/>
            <person name="Muchero W."/>
        </authorList>
    </citation>
    <scope>NUCLEOTIDE SEQUENCE</scope>
    <source>
        <tissue evidence="1">Shoot tip</tissue>
    </source>
</reference>
<name>A0A9Q0WQ44_9ROSI</name>
<organism evidence="1 2">
    <name type="scientific">Salix koriyanagi</name>
    <dbReference type="NCBI Taxonomy" id="2511006"/>
    <lineage>
        <taxon>Eukaryota</taxon>
        <taxon>Viridiplantae</taxon>
        <taxon>Streptophyta</taxon>
        <taxon>Embryophyta</taxon>
        <taxon>Tracheophyta</taxon>
        <taxon>Spermatophyta</taxon>
        <taxon>Magnoliopsida</taxon>
        <taxon>eudicotyledons</taxon>
        <taxon>Gunneridae</taxon>
        <taxon>Pentapetalae</taxon>
        <taxon>rosids</taxon>
        <taxon>fabids</taxon>
        <taxon>Malpighiales</taxon>
        <taxon>Salicaceae</taxon>
        <taxon>Saliceae</taxon>
        <taxon>Salix</taxon>
    </lineage>
</organism>
<evidence type="ECO:0000313" key="1">
    <source>
        <dbReference type="EMBL" id="KAJ6771184.1"/>
    </source>
</evidence>